<gene>
    <name evidence="2" type="ORF">AAFF_G00347690</name>
</gene>
<dbReference type="AlphaFoldDB" id="A0AAD7WNT4"/>
<evidence type="ECO:0000256" key="1">
    <source>
        <dbReference type="SAM" id="MobiDB-lite"/>
    </source>
</evidence>
<organism evidence="2 3">
    <name type="scientific">Aldrovandia affinis</name>
    <dbReference type="NCBI Taxonomy" id="143900"/>
    <lineage>
        <taxon>Eukaryota</taxon>
        <taxon>Metazoa</taxon>
        <taxon>Chordata</taxon>
        <taxon>Craniata</taxon>
        <taxon>Vertebrata</taxon>
        <taxon>Euteleostomi</taxon>
        <taxon>Actinopterygii</taxon>
        <taxon>Neopterygii</taxon>
        <taxon>Teleostei</taxon>
        <taxon>Notacanthiformes</taxon>
        <taxon>Halosauridae</taxon>
        <taxon>Aldrovandia</taxon>
    </lineage>
</organism>
<reference evidence="2" key="1">
    <citation type="journal article" date="2023" name="Science">
        <title>Genome structures resolve the early diversification of teleost fishes.</title>
        <authorList>
            <person name="Parey E."/>
            <person name="Louis A."/>
            <person name="Montfort J."/>
            <person name="Bouchez O."/>
            <person name="Roques C."/>
            <person name="Iampietro C."/>
            <person name="Lluch J."/>
            <person name="Castinel A."/>
            <person name="Donnadieu C."/>
            <person name="Desvignes T."/>
            <person name="Floi Bucao C."/>
            <person name="Jouanno E."/>
            <person name="Wen M."/>
            <person name="Mejri S."/>
            <person name="Dirks R."/>
            <person name="Jansen H."/>
            <person name="Henkel C."/>
            <person name="Chen W.J."/>
            <person name="Zahm M."/>
            <person name="Cabau C."/>
            <person name="Klopp C."/>
            <person name="Thompson A.W."/>
            <person name="Robinson-Rechavi M."/>
            <person name="Braasch I."/>
            <person name="Lecointre G."/>
            <person name="Bobe J."/>
            <person name="Postlethwait J.H."/>
            <person name="Berthelot C."/>
            <person name="Roest Crollius H."/>
            <person name="Guiguen Y."/>
        </authorList>
    </citation>
    <scope>NUCLEOTIDE SEQUENCE</scope>
    <source>
        <strain evidence="2">NC1722</strain>
    </source>
</reference>
<protein>
    <submittedName>
        <fullName evidence="2">Uncharacterized protein</fullName>
    </submittedName>
</protein>
<evidence type="ECO:0000313" key="2">
    <source>
        <dbReference type="EMBL" id="KAJ8403901.1"/>
    </source>
</evidence>
<proteinExistence type="predicted"/>
<accession>A0AAD7WNT4</accession>
<sequence>MMGGAVCWRSEECNPASVQRGQWRAAAGEARSGSLGVLTQGWIALGLPQTVIPHRPWGGGSGKDGIGAFGLSQRVRGRSGTRPAPRRGPCPAGSAQRYCQTLHRVSHTQGQIHSAERVDLLSSAHGCQREEENLTCSGTAAHLLPL</sequence>
<feature type="region of interest" description="Disordered" evidence="1">
    <location>
        <begin position="62"/>
        <end position="94"/>
    </location>
</feature>
<name>A0AAD7WNT4_9TELE</name>
<dbReference type="EMBL" id="JAINUG010000056">
    <property type="protein sequence ID" value="KAJ8403901.1"/>
    <property type="molecule type" value="Genomic_DNA"/>
</dbReference>
<dbReference type="Proteomes" id="UP001221898">
    <property type="component" value="Unassembled WGS sequence"/>
</dbReference>
<keyword evidence="3" id="KW-1185">Reference proteome</keyword>
<comment type="caution">
    <text evidence="2">The sequence shown here is derived from an EMBL/GenBank/DDBJ whole genome shotgun (WGS) entry which is preliminary data.</text>
</comment>
<feature type="compositionally biased region" description="Low complexity" evidence="1">
    <location>
        <begin position="80"/>
        <end position="94"/>
    </location>
</feature>
<evidence type="ECO:0000313" key="3">
    <source>
        <dbReference type="Proteomes" id="UP001221898"/>
    </source>
</evidence>